<evidence type="ECO:0000256" key="1">
    <source>
        <dbReference type="ARBA" id="ARBA00022729"/>
    </source>
</evidence>
<reference evidence="2 3" key="1">
    <citation type="journal article" date="2006" name="DNA Res.">
        <title>Genome sequence of the cat pathogen, Chlamydophila felis.</title>
        <authorList>
            <person name="Azuma Y."/>
            <person name="Hirakawa H."/>
            <person name="Yamashita A."/>
            <person name="Cai Y."/>
            <person name="Rahman M.A."/>
            <person name="Suzuki H."/>
            <person name="Mitaku S."/>
            <person name="Toh H."/>
            <person name="Goto S."/>
            <person name="Murakami T."/>
            <person name="Sugi K."/>
            <person name="Hayashi H."/>
            <person name="Fukushi H."/>
            <person name="Hattori M."/>
            <person name="Kuhara S."/>
            <person name="Shirai M."/>
        </authorList>
    </citation>
    <scope>NUCLEOTIDE SEQUENCE [LARGE SCALE GENOMIC DNA]</scope>
    <source>
        <strain evidence="2 3">Fe/C-56</strain>
    </source>
</reference>
<evidence type="ECO:0000313" key="3">
    <source>
        <dbReference type="Proteomes" id="UP000001260"/>
    </source>
</evidence>
<organism evidence="2 3">
    <name type="scientific">Chlamydia felis (strain Fe/C-56)</name>
    <name type="common">Chlamydophila felis</name>
    <dbReference type="NCBI Taxonomy" id="264202"/>
    <lineage>
        <taxon>Bacteria</taxon>
        <taxon>Pseudomonadati</taxon>
        <taxon>Chlamydiota</taxon>
        <taxon>Chlamydiia</taxon>
        <taxon>Chlamydiales</taxon>
        <taxon>Chlamydiaceae</taxon>
        <taxon>Chlamydia/Chlamydophila group</taxon>
        <taxon>Chlamydia</taxon>
    </lineage>
</organism>
<dbReference type="eggNOG" id="COG0546">
    <property type="taxonomic scope" value="Bacteria"/>
</dbReference>
<dbReference type="AlphaFoldDB" id="Q255H8"/>
<dbReference type="Gene3D" id="3.40.50.1000">
    <property type="entry name" value="HAD superfamily/HAD-like"/>
    <property type="match status" value="1"/>
</dbReference>
<dbReference type="KEGG" id="cfe:CF0288"/>
<gene>
    <name evidence="2" type="primary">omp04</name>
    <name evidence="2" type="ordered locus">CF0288</name>
</gene>
<sequence length="284" mass="32788">MLYKKFLVFLCSLKIFIRKYMQKYWLFFFLLFPLTSNCTETVRYVEIKSIHEIAGDILYDSSDFWLILDLDDTLLEGAQALTHSLWLQKTIEGFQELGLAEREAWESIYPYWEGFQEKGSVKLIENAMQLLITRVQEKKKTLFAYTERKHSSKNVTLQQLKSLGLSLDSTAPVVTTPLPKSLLFASGVVFGEELHKGPGLQLFLDAIQAHPEKIIYIDNLKENVLRIGELCKLKKISYLGITYTAQKFLPPVYTPEISKVQYTYSQKLLSNEAAALLLRHQMIE</sequence>
<dbReference type="InterPro" id="IPR023214">
    <property type="entry name" value="HAD_sf"/>
</dbReference>
<name>Q255H8_CHLFF</name>
<accession>Q255H8</accession>
<keyword evidence="3" id="KW-1185">Reference proteome</keyword>
<dbReference type="HOGENOM" id="CLU_1064338_0_0_0"/>
<dbReference type="STRING" id="264202.CF0288"/>
<keyword evidence="1" id="KW-0732">Signal</keyword>
<dbReference type="Proteomes" id="UP000001260">
    <property type="component" value="Chromosome"/>
</dbReference>
<evidence type="ECO:0000313" key="2">
    <source>
        <dbReference type="EMBL" id="BAE81060.1"/>
    </source>
</evidence>
<proteinExistence type="predicted"/>
<dbReference type="EMBL" id="AP006861">
    <property type="protein sequence ID" value="BAE81060.1"/>
    <property type="molecule type" value="Genomic_DNA"/>
</dbReference>
<dbReference type="Pfam" id="PF11019">
    <property type="entry name" value="DUF2608"/>
    <property type="match status" value="1"/>
</dbReference>
<protein>
    <submittedName>
        <fullName evidence="2">Outer membrane protein</fullName>
    </submittedName>
</protein>
<dbReference type="InterPro" id="IPR022565">
    <property type="entry name" value="DUF2608"/>
</dbReference>